<name>A0A239ZXM9_9STAP</name>
<dbReference type="EMBL" id="LT906462">
    <property type="protein sequence ID" value="SNV75466.1"/>
    <property type="molecule type" value="Genomic_DNA"/>
</dbReference>
<keyword evidence="3" id="KW-1185">Reference proteome</keyword>
<proteinExistence type="predicted"/>
<feature type="coiled-coil region" evidence="1">
    <location>
        <begin position="8"/>
        <end position="42"/>
    </location>
</feature>
<dbReference type="AlphaFoldDB" id="A0A239ZXM9"/>
<organism evidence="2 3">
    <name type="scientific">Mammaliicoccus stepanovicii</name>
    <dbReference type="NCBI Taxonomy" id="643214"/>
    <lineage>
        <taxon>Bacteria</taxon>
        <taxon>Bacillati</taxon>
        <taxon>Bacillota</taxon>
        <taxon>Bacilli</taxon>
        <taxon>Bacillales</taxon>
        <taxon>Staphylococcaceae</taxon>
        <taxon>Mammaliicoccus</taxon>
    </lineage>
</organism>
<accession>A0A239ZXM9</accession>
<dbReference type="KEGG" id="sste:SAMEA4384403_2016"/>
<sequence length="193" mass="23070">MVKSNYLFDEYNKELNKHNDEITSLENDIGRIKDKIVELSIKYKEFVKNGNEEQADTLFNEIEILEDSKVKSLKRLSTKNELLESLKKEKLRELLLNRKTLPNLYENEKLKAMNKLDKAIDQFNIVLDEINSLNEEYAKDMHKFDSWIDRYNMRKDDVFRKEYGRVIALYIESNLISPNIIRFDENKKLEVVK</sequence>
<reference evidence="2 3" key="1">
    <citation type="submission" date="2017-06" db="EMBL/GenBank/DDBJ databases">
        <authorList>
            <consortium name="Pathogen Informatics"/>
        </authorList>
    </citation>
    <scope>NUCLEOTIDE SEQUENCE [LARGE SCALE GENOMIC DNA]</scope>
    <source>
        <strain evidence="2 3">NCTC13839</strain>
    </source>
</reference>
<keyword evidence="1" id="KW-0175">Coiled coil</keyword>
<gene>
    <name evidence="2" type="ORF">SAMEA4384403_02016</name>
</gene>
<protein>
    <submittedName>
        <fullName evidence="2">Mobile element-associated protein, putative</fullName>
    </submittedName>
</protein>
<evidence type="ECO:0000313" key="3">
    <source>
        <dbReference type="Proteomes" id="UP000242084"/>
    </source>
</evidence>
<evidence type="ECO:0000313" key="2">
    <source>
        <dbReference type="EMBL" id="SNV75466.1"/>
    </source>
</evidence>
<evidence type="ECO:0000256" key="1">
    <source>
        <dbReference type="SAM" id="Coils"/>
    </source>
</evidence>
<dbReference type="Proteomes" id="UP000242084">
    <property type="component" value="Chromosome 1"/>
</dbReference>
<feature type="coiled-coil region" evidence="1">
    <location>
        <begin position="73"/>
        <end position="136"/>
    </location>
</feature>